<gene>
    <name evidence="9" type="ORF">CLV72_103273</name>
</gene>
<dbReference type="SUPFAM" id="SSF56112">
    <property type="entry name" value="Protein kinase-like (PK-like)"/>
    <property type="match status" value="1"/>
</dbReference>
<dbReference type="GO" id="GO:0004674">
    <property type="term" value="F:protein serine/threonine kinase activity"/>
    <property type="evidence" value="ECO:0007669"/>
    <property type="project" value="UniProtKB-KW"/>
</dbReference>
<evidence type="ECO:0000256" key="1">
    <source>
        <dbReference type="ARBA" id="ARBA00012513"/>
    </source>
</evidence>
<feature type="domain" description="Protein kinase" evidence="8">
    <location>
        <begin position="227"/>
        <end position="535"/>
    </location>
</feature>
<accession>A0A2T0Q779</accession>
<dbReference type="OrthoDB" id="1492512at2"/>
<dbReference type="SMART" id="SM00220">
    <property type="entry name" value="S_TKc"/>
    <property type="match status" value="1"/>
</dbReference>
<dbReference type="Gene3D" id="1.10.510.10">
    <property type="entry name" value="Transferase(Phosphotransferase) domain 1"/>
    <property type="match status" value="1"/>
</dbReference>
<feature type="region of interest" description="Disordered" evidence="7">
    <location>
        <begin position="865"/>
        <end position="887"/>
    </location>
</feature>
<dbReference type="InterPro" id="IPR053524">
    <property type="entry name" value="Aerial_hyphae_peptide-synth"/>
</dbReference>
<protein>
    <recommendedName>
        <fullName evidence="1">non-specific serine/threonine protein kinase</fullName>
        <ecNumber evidence="1">2.7.11.1</ecNumber>
    </recommendedName>
</protein>
<dbReference type="Gene3D" id="1.50.10.20">
    <property type="match status" value="1"/>
</dbReference>
<evidence type="ECO:0000256" key="2">
    <source>
        <dbReference type="ARBA" id="ARBA00022527"/>
    </source>
</evidence>
<dbReference type="Pfam" id="PF00069">
    <property type="entry name" value="Pkinase"/>
    <property type="match status" value="1"/>
</dbReference>
<reference evidence="9 10" key="1">
    <citation type="submission" date="2018-03" db="EMBL/GenBank/DDBJ databases">
        <title>Genomic Encyclopedia of Archaeal and Bacterial Type Strains, Phase II (KMG-II): from individual species to whole genera.</title>
        <authorList>
            <person name="Goeker M."/>
        </authorList>
    </citation>
    <scope>NUCLEOTIDE SEQUENCE [LARGE SCALE GENOMIC DNA]</scope>
    <source>
        <strain evidence="9 10">DSM 45601</strain>
    </source>
</reference>
<dbReference type="Pfam" id="PF25816">
    <property type="entry name" value="RamC_N"/>
    <property type="match status" value="1"/>
</dbReference>
<dbReference type="Proteomes" id="UP000237846">
    <property type="component" value="Unassembled WGS sequence"/>
</dbReference>
<dbReference type="InterPro" id="IPR058053">
    <property type="entry name" value="RamC_C"/>
</dbReference>
<keyword evidence="10" id="KW-1185">Reference proteome</keyword>
<sequence>MKLRYFQYCLANRLFYEEPNGWRADRACFEPVAAEPPPGWRSRRSGPWCHYLRDGGRLPAQGWKIHVSAARESAEKVLRITADYCLKHQIAFKFLVSEAAFISRNLKYADRGGSGKFITLYPDSDERLRAALEELSEALHGLGGAYVLTDLRWGEGPLYLRYGAFTERFTRNELGEPVPAIEDPEGNLVPDNREPVFSVPEWVRPPQFLIDALQSRQQDEAPKDFPYDIRSALHFSNSGGIYLATDRGSGRTVVLKEARPHAGLDPSGRDAVARLRHEWEVLRELADVEGVVDAYDHLVVWEHHFLVQEYVEGRTLSTEIAARHPLVHPDTDPAAVAAFTRWALDTTAQVEAAIGRLHRRGTAFGDLHPNNIMVRGDGRIVLLDFELAARADQPRTGVGMGAPGFFPPDRRDALAADRYALACLKIAVFLPLTMLLTLDPSRAEALVDAVRRRFDVPADWAEGVLRDLDLAAAPPSGTPGQVRRSSALIAGDGGHGPDWGAIEASVARAVWDSATPERADRLFPGDVEQFRYSGLGLAYGAAGVLYALAAGGHGRRPEYEDWLLRRVREHEGPHRLGCYDGLHGIAYALDQIGRHDDAVRTLELAQRAGTANLGADLFSGLAGVALNQLHFAARLGDRELRAAALDAAGRLAARAAERARGAEGRDRVRAGLMHGDSGAALLFVRLYEETGDTALLGLAEQALRRDLARCVHDEAQDALYVDDGSRRMPYVAVGSAGIGLVLREFLRHREDPGLRAALARIRRAAEAEFCVFPMLFEGAAGQIGFLGRLREPGRVDGLLEEKIALKRDRLHWHMVGLHGEIAFPGDQLMRLSMDLATGGAGVVLALAAVRDPCVPLLPFLSAVPAPAGPDSPPPRPLHREPLESSGA</sequence>
<dbReference type="SUPFAM" id="SSF158745">
    <property type="entry name" value="LanC-like"/>
    <property type="match status" value="1"/>
</dbReference>
<evidence type="ECO:0000259" key="8">
    <source>
        <dbReference type="PROSITE" id="PS50011"/>
    </source>
</evidence>
<dbReference type="EMBL" id="PVZC01000003">
    <property type="protein sequence ID" value="PRX99668.1"/>
    <property type="molecule type" value="Genomic_DNA"/>
</dbReference>
<evidence type="ECO:0000256" key="6">
    <source>
        <dbReference type="ARBA" id="ARBA00022840"/>
    </source>
</evidence>
<dbReference type="InterPro" id="IPR007822">
    <property type="entry name" value="LANC-like"/>
</dbReference>
<dbReference type="Pfam" id="PF05147">
    <property type="entry name" value="LANC_like"/>
    <property type="match status" value="1"/>
</dbReference>
<keyword evidence="6" id="KW-0067">ATP-binding</keyword>
<keyword evidence="5" id="KW-0418">Kinase</keyword>
<keyword evidence="2" id="KW-0723">Serine/threonine-protein kinase</keyword>
<keyword evidence="3" id="KW-0808">Transferase</keyword>
<dbReference type="CDD" id="cd04791">
    <property type="entry name" value="LanC_SerThrkinase"/>
    <property type="match status" value="1"/>
</dbReference>
<proteinExistence type="predicted"/>
<dbReference type="PANTHER" id="PTHR43289:SF6">
    <property type="entry name" value="SERINE_THREONINE-PROTEIN KINASE NEKL-3"/>
    <property type="match status" value="1"/>
</dbReference>
<feature type="compositionally biased region" description="Pro residues" evidence="7">
    <location>
        <begin position="866"/>
        <end position="875"/>
    </location>
</feature>
<dbReference type="PROSITE" id="PS50011">
    <property type="entry name" value="PROTEIN_KINASE_DOM"/>
    <property type="match status" value="1"/>
</dbReference>
<feature type="compositionally biased region" description="Basic and acidic residues" evidence="7">
    <location>
        <begin position="877"/>
        <end position="887"/>
    </location>
</feature>
<dbReference type="SMART" id="SM01260">
    <property type="entry name" value="LANC_like"/>
    <property type="match status" value="1"/>
</dbReference>
<comment type="caution">
    <text evidence="9">The sequence shown here is derived from an EMBL/GenBank/DDBJ whole genome shotgun (WGS) entry which is preliminary data.</text>
</comment>
<dbReference type="PANTHER" id="PTHR43289">
    <property type="entry name" value="MITOGEN-ACTIVATED PROTEIN KINASE KINASE KINASE 20-RELATED"/>
    <property type="match status" value="1"/>
</dbReference>
<evidence type="ECO:0000313" key="9">
    <source>
        <dbReference type="EMBL" id="PRX99668.1"/>
    </source>
</evidence>
<dbReference type="InterPro" id="IPR057929">
    <property type="entry name" value="RamC_N"/>
</dbReference>
<dbReference type="NCBIfam" id="NF038151">
    <property type="entry name" value="lanthi_synth_III"/>
    <property type="match status" value="1"/>
</dbReference>
<evidence type="ECO:0000256" key="7">
    <source>
        <dbReference type="SAM" id="MobiDB-lite"/>
    </source>
</evidence>
<organism evidence="9 10">
    <name type="scientific">Allonocardiopsis opalescens</name>
    <dbReference type="NCBI Taxonomy" id="1144618"/>
    <lineage>
        <taxon>Bacteria</taxon>
        <taxon>Bacillati</taxon>
        <taxon>Actinomycetota</taxon>
        <taxon>Actinomycetes</taxon>
        <taxon>Streptosporangiales</taxon>
        <taxon>Allonocardiopsis</taxon>
    </lineage>
</organism>
<keyword evidence="4" id="KW-0547">Nucleotide-binding</keyword>
<dbReference type="RefSeq" id="WP_106244436.1">
    <property type="nucleotide sequence ID" value="NZ_PVZC01000003.1"/>
</dbReference>
<dbReference type="GO" id="GO:0031179">
    <property type="term" value="P:peptide modification"/>
    <property type="evidence" value="ECO:0007669"/>
    <property type="project" value="InterPro"/>
</dbReference>
<dbReference type="GO" id="GO:0005524">
    <property type="term" value="F:ATP binding"/>
    <property type="evidence" value="ECO:0007669"/>
    <property type="project" value="UniProtKB-KW"/>
</dbReference>
<evidence type="ECO:0000256" key="4">
    <source>
        <dbReference type="ARBA" id="ARBA00022741"/>
    </source>
</evidence>
<dbReference type="InterPro" id="IPR011009">
    <property type="entry name" value="Kinase-like_dom_sf"/>
</dbReference>
<evidence type="ECO:0000256" key="3">
    <source>
        <dbReference type="ARBA" id="ARBA00022679"/>
    </source>
</evidence>
<evidence type="ECO:0000313" key="10">
    <source>
        <dbReference type="Proteomes" id="UP000237846"/>
    </source>
</evidence>
<name>A0A2T0Q779_9ACTN</name>
<dbReference type="AlphaFoldDB" id="A0A2T0Q779"/>
<evidence type="ECO:0000256" key="5">
    <source>
        <dbReference type="ARBA" id="ARBA00022777"/>
    </source>
</evidence>
<dbReference type="InterPro" id="IPR000719">
    <property type="entry name" value="Prot_kinase_dom"/>
</dbReference>
<dbReference type="EC" id="2.7.11.1" evidence="1"/>